<evidence type="ECO:0000313" key="2">
    <source>
        <dbReference type="Proteomes" id="UP000702544"/>
    </source>
</evidence>
<dbReference type="EMBL" id="JAACAK010000049">
    <property type="protein sequence ID" value="NIR74925.1"/>
    <property type="molecule type" value="Genomic_DNA"/>
</dbReference>
<gene>
    <name evidence="1" type="ORF">GWO12_07395</name>
</gene>
<accession>A0AAE5CBW4</accession>
<dbReference type="Proteomes" id="UP000702544">
    <property type="component" value="Unassembled WGS sequence"/>
</dbReference>
<proteinExistence type="predicted"/>
<reference evidence="1 2" key="1">
    <citation type="submission" date="2020-01" db="EMBL/GenBank/DDBJ databases">
        <title>Genomes assembled from Gulf of Kutch pelagic sediment metagenomes.</title>
        <authorList>
            <person name="Chandrashekar M."/>
            <person name="Mahajan M.S."/>
            <person name="Dave K.J."/>
            <person name="Vatsa P."/>
            <person name="Nathani N.M."/>
        </authorList>
    </citation>
    <scope>NUCLEOTIDE SEQUENCE [LARGE SCALE GENOMIC DNA]</scope>
    <source>
        <strain evidence="1">KS3-K002</strain>
    </source>
</reference>
<protein>
    <submittedName>
        <fullName evidence="1">Uncharacterized protein</fullName>
    </submittedName>
</protein>
<evidence type="ECO:0000313" key="1">
    <source>
        <dbReference type="EMBL" id="NIR74925.1"/>
    </source>
</evidence>
<comment type="caution">
    <text evidence="1">The sequence shown here is derived from an EMBL/GenBank/DDBJ whole genome shotgun (WGS) entry which is preliminary data.</text>
</comment>
<organism evidence="1 2">
    <name type="scientific">Candidatus Kutchimonas denitrificans</name>
    <dbReference type="NCBI Taxonomy" id="3056748"/>
    <lineage>
        <taxon>Bacteria</taxon>
        <taxon>Pseudomonadati</taxon>
        <taxon>Gemmatimonadota</taxon>
        <taxon>Gemmatimonadia</taxon>
        <taxon>Candidatus Palauibacterales</taxon>
        <taxon>Candidatus Palauibacteraceae</taxon>
        <taxon>Candidatus Kutchimonas</taxon>
    </lineage>
</organism>
<dbReference type="AlphaFoldDB" id="A0AAE5CBW4"/>
<name>A0AAE5CBW4_9BACT</name>
<sequence length="60" mass="6541">MSIPGVVGTGLGKCDDDLCIVVFVAKKTPELSDRIPSELEGYRVDIRESGRFEARDPGMD</sequence>